<accession>A0A1B4FRC5</accession>
<gene>
    <name evidence="1" type="ORF">WS71_01895</name>
</gene>
<evidence type="ECO:0000313" key="2">
    <source>
        <dbReference type="Proteomes" id="UP000067711"/>
    </source>
</evidence>
<organism evidence="1 2">
    <name type="scientific">Burkholderia mayonis</name>
    <dbReference type="NCBI Taxonomy" id="1385591"/>
    <lineage>
        <taxon>Bacteria</taxon>
        <taxon>Pseudomonadati</taxon>
        <taxon>Pseudomonadota</taxon>
        <taxon>Betaproteobacteria</taxon>
        <taxon>Burkholderiales</taxon>
        <taxon>Burkholderiaceae</taxon>
        <taxon>Burkholderia</taxon>
        <taxon>pseudomallei group</taxon>
    </lineage>
</organism>
<protein>
    <submittedName>
        <fullName evidence="1">Uncharacterized protein</fullName>
    </submittedName>
</protein>
<name>A0A1B4FRC5_9BURK</name>
<evidence type="ECO:0000313" key="1">
    <source>
        <dbReference type="EMBL" id="AOJ06216.1"/>
    </source>
</evidence>
<sequence>MASAKTLGVCRGGRRYAFFAPHKPHCTNPQTSGARCAAHCAKAHARVDVVFAALQHVLAHPHVRADAHDPRRRTHDALAHSSADAFLPGVRMRRRAN</sequence>
<reference evidence="1 2" key="1">
    <citation type="submission" date="2015-12" db="EMBL/GenBank/DDBJ databases">
        <title>Diversity of Burkholderia near neighbor genomes.</title>
        <authorList>
            <person name="Sahl J."/>
            <person name="Wagner D."/>
            <person name="Keim P."/>
        </authorList>
    </citation>
    <scope>NUCLEOTIDE SEQUENCE [LARGE SCALE GENOMIC DNA]</scope>
    <source>
        <strain evidence="1 2">BDU8</strain>
    </source>
</reference>
<dbReference type="EMBL" id="CP013388">
    <property type="protein sequence ID" value="AOJ06216.1"/>
    <property type="molecule type" value="Genomic_DNA"/>
</dbReference>
<dbReference type="AlphaFoldDB" id="A0A1B4FRC5"/>
<dbReference type="Proteomes" id="UP000067711">
    <property type="component" value="Chromosome 2"/>
</dbReference>
<proteinExistence type="predicted"/>